<proteinExistence type="predicted"/>
<dbReference type="Proteomes" id="UP000092932">
    <property type="component" value="Chromosome"/>
</dbReference>
<sequence length="185" mass="20363">MSRRPVKERRKPPPLSPHSLQELALAYVARFASSGSKVEQYLQRKLRERGWDGDAAPDPRAIVDRFAELGYIDDEAWARAKGGSLLRRGYGARRIEQALGAAGIEEGLRAEVRAGEAEYRQSAIAYAARRRLGPWDSRPADRAGREKQIAAMLRAGHGFEAARAVIDAASVAEAEAWAAEVEENP</sequence>
<dbReference type="AlphaFoldDB" id="A0A1B2ABA5"/>
<reference evidence="1 2" key="1">
    <citation type="submission" date="2016-07" db="EMBL/GenBank/DDBJ databases">
        <title>Complete genome sequence of Altererythrobacter dongtanensis KCTC 22672, a type strain with esterase isolated from tidal flat.</title>
        <authorList>
            <person name="Cheng H."/>
            <person name="Wu Y.-H."/>
            <person name="Zhou P."/>
            <person name="Huo Y.-Y."/>
            <person name="Wang C.-S."/>
            <person name="Xu X.-W."/>
        </authorList>
    </citation>
    <scope>NUCLEOTIDE SEQUENCE [LARGE SCALE GENOMIC DNA]</scope>
    <source>
        <strain evidence="1 2">KCTC 22672</strain>
    </source>
</reference>
<dbReference type="OrthoDB" id="7432442at2"/>
<dbReference type="KEGG" id="ado:A6F68_00924"/>
<dbReference type="RefSeq" id="WP_067676872.1">
    <property type="nucleotide sequence ID" value="NZ_CP016591.1"/>
</dbReference>
<protein>
    <submittedName>
        <fullName evidence="1">Recombination regulator RecX</fullName>
    </submittedName>
</protein>
<gene>
    <name evidence="1" type="ORF">A6F68_00924</name>
</gene>
<dbReference type="PATRIC" id="fig|692370.5.peg.941"/>
<evidence type="ECO:0000313" key="1">
    <source>
        <dbReference type="EMBL" id="ANY19450.1"/>
    </source>
</evidence>
<dbReference type="EMBL" id="CP016591">
    <property type="protein sequence ID" value="ANY19450.1"/>
    <property type="molecule type" value="Genomic_DNA"/>
</dbReference>
<name>A0A1B2ABA5_9SPHN</name>
<accession>A0A1B2ABA5</accession>
<keyword evidence="2" id="KW-1185">Reference proteome</keyword>
<evidence type="ECO:0000313" key="2">
    <source>
        <dbReference type="Proteomes" id="UP000092932"/>
    </source>
</evidence>
<organism evidence="1 2">
    <name type="scientific">Tsuneonella dongtanensis</name>
    <dbReference type="NCBI Taxonomy" id="692370"/>
    <lineage>
        <taxon>Bacteria</taxon>
        <taxon>Pseudomonadati</taxon>
        <taxon>Pseudomonadota</taxon>
        <taxon>Alphaproteobacteria</taxon>
        <taxon>Sphingomonadales</taxon>
        <taxon>Erythrobacteraceae</taxon>
        <taxon>Tsuneonella</taxon>
    </lineage>
</organism>
<dbReference type="STRING" id="692370.A6F68_00924"/>